<evidence type="ECO:0000259" key="3">
    <source>
        <dbReference type="SMART" id="SM00198"/>
    </source>
</evidence>
<dbReference type="InterPro" id="IPR035940">
    <property type="entry name" value="CAP_sf"/>
</dbReference>
<evidence type="ECO:0000313" key="5">
    <source>
        <dbReference type="EnsemblMetazoa" id="ASIC009171-PA"/>
    </source>
</evidence>
<name>A0A084VUC6_ANOSI</name>
<reference evidence="4 6" key="1">
    <citation type="journal article" date="2014" name="BMC Genomics">
        <title>Genome sequence of Anopheles sinensis provides insight into genetics basis of mosquito competence for malaria parasites.</title>
        <authorList>
            <person name="Zhou D."/>
            <person name="Zhang D."/>
            <person name="Ding G."/>
            <person name="Shi L."/>
            <person name="Hou Q."/>
            <person name="Ye Y."/>
            <person name="Xu Y."/>
            <person name="Zhou H."/>
            <person name="Xiong C."/>
            <person name="Li S."/>
            <person name="Yu J."/>
            <person name="Hong S."/>
            <person name="Yu X."/>
            <person name="Zou P."/>
            <person name="Chen C."/>
            <person name="Chang X."/>
            <person name="Wang W."/>
            <person name="Lv Y."/>
            <person name="Sun Y."/>
            <person name="Ma L."/>
            <person name="Shen B."/>
            <person name="Zhu C."/>
        </authorList>
    </citation>
    <scope>NUCLEOTIDE SEQUENCE [LARGE SCALE GENOMIC DNA]</scope>
</reference>
<dbReference type="VEuPathDB" id="VectorBase:ASIC009171"/>
<dbReference type="EnsemblMetazoa" id="ASIC009171-RA">
    <property type="protein sequence ID" value="ASIC009171-PA"/>
    <property type="gene ID" value="ASIC009171"/>
</dbReference>
<protein>
    <submittedName>
        <fullName evidence="4">Antigen 5-related 2 salivary protein</fullName>
    </submittedName>
    <submittedName>
        <fullName evidence="5">SCP domain-containing protein</fullName>
    </submittedName>
</protein>
<evidence type="ECO:0000256" key="2">
    <source>
        <dbReference type="ARBA" id="ARBA00022525"/>
    </source>
</evidence>
<dbReference type="CDD" id="cd05380">
    <property type="entry name" value="CAP_euk"/>
    <property type="match status" value="1"/>
</dbReference>
<dbReference type="OrthoDB" id="43654at2759"/>
<keyword evidence="2" id="KW-0964">Secreted</keyword>
<dbReference type="Gene3D" id="3.40.33.10">
    <property type="entry name" value="CAP"/>
    <property type="match status" value="1"/>
</dbReference>
<proteinExistence type="predicted"/>
<comment type="subcellular location">
    <subcellularLocation>
        <location evidence="1">Secreted</location>
    </subcellularLocation>
</comment>
<reference evidence="5" key="2">
    <citation type="submission" date="2020-05" db="UniProtKB">
        <authorList>
            <consortium name="EnsemblMetazoa"/>
        </authorList>
    </citation>
    <scope>IDENTIFICATION</scope>
</reference>
<dbReference type="STRING" id="74873.A0A084VUC6"/>
<dbReference type="SUPFAM" id="SSF55797">
    <property type="entry name" value="PR-1-like"/>
    <property type="match status" value="1"/>
</dbReference>
<sequence length="186" mass="19867">MAKILPLDQANIVFILAFLNTVRNEAAFGNIQEFSGAARMRMLTWDDELAAQAANKAHTCEYSFDACRNTAKYPNVGQIVAKYTPTNPSDKSGTISDFFYGIKLISDVQTASINDWGNFLSDQAVAVGCAAMEFTEDGSLVQLWVCNISAATTVGERIYVSGSGGNGCTSGTDETYAGLCSASEPI</sequence>
<dbReference type="VEuPathDB" id="VectorBase:ASIS001015"/>
<dbReference type="GO" id="GO:0005576">
    <property type="term" value="C:extracellular region"/>
    <property type="evidence" value="ECO:0007669"/>
    <property type="project" value="UniProtKB-SubCell"/>
</dbReference>
<organism evidence="4">
    <name type="scientific">Anopheles sinensis</name>
    <name type="common">Mosquito</name>
    <dbReference type="NCBI Taxonomy" id="74873"/>
    <lineage>
        <taxon>Eukaryota</taxon>
        <taxon>Metazoa</taxon>
        <taxon>Ecdysozoa</taxon>
        <taxon>Arthropoda</taxon>
        <taxon>Hexapoda</taxon>
        <taxon>Insecta</taxon>
        <taxon>Pterygota</taxon>
        <taxon>Neoptera</taxon>
        <taxon>Endopterygota</taxon>
        <taxon>Diptera</taxon>
        <taxon>Nematocera</taxon>
        <taxon>Culicoidea</taxon>
        <taxon>Culicidae</taxon>
        <taxon>Anophelinae</taxon>
        <taxon>Anopheles</taxon>
    </lineage>
</organism>
<dbReference type="AlphaFoldDB" id="A0A084VUC6"/>
<dbReference type="EMBL" id="ATLV01016719">
    <property type="status" value="NOT_ANNOTATED_CDS"/>
    <property type="molecule type" value="Genomic_DNA"/>
</dbReference>
<evidence type="ECO:0000313" key="4">
    <source>
        <dbReference type="EMBL" id="KFB41570.1"/>
    </source>
</evidence>
<feature type="domain" description="SCP" evidence="3">
    <location>
        <begin position="10"/>
        <end position="155"/>
    </location>
</feature>
<dbReference type="OMA" id="RRCKLEY"/>
<evidence type="ECO:0000313" key="6">
    <source>
        <dbReference type="Proteomes" id="UP000030765"/>
    </source>
</evidence>
<keyword evidence="6" id="KW-1185">Reference proteome</keyword>
<dbReference type="Pfam" id="PF00188">
    <property type="entry name" value="CAP"/>
    <property type="match status" value="1"/>
</dbReference>
<dbReference type="EMBL" id="KE525103">
    <property type="protein sequence ID" value="KFB41570.1"/>
    <property type="molecule type" value="Genomic_DNA"/>
</dbReference>
<dbReference type="InterPro" id="IPR014044">
    <property type="entry name" value="CAP_dom"/>
</dbReference>
<dbReference type="Proteomes" id="UP000030765">
    <property type="component" value="Unassembled WGS sequence"/>
</dbReference>
<dbReference type="SMART" id="SM00198">
    <property type="entry name" value="SCP"/>
    <property type="match status" value="1"/>
</dbReference>
<gene>
    <name evidence="4" type="ORF">ZHAS_00009171</name>
</gene>
<evidence type="ECO:0000256" key="1">
    <source>
        <dbReference type="ARBA" id="ARBA00004613"/>
    </source>
</evidence>
<accession>A0A084VUC6</accession>